<dbReference type="AlphaFoldDB" id="A0A1M6PC50"/>
<dbReference type="Pfam" id="PF06415">
    <property type="entry name" value="iPGM_N"/>
    <property type="match status" value="1"/>
</dbReference>
<proteinExistence type="inferred from homology"/>
<evidence type="ECO:0000259" key="14">
    <source>
        <dbReference type="Pfam" id="PF01676"/>
    </source>
</evidence>
<dbReference type="GO" id="GO:0030145">
    <property type="term" value="F:manganese ion binding"/>
    <property type="evidence" value="ECO:0007669"/>
    <property type="project" value="UniProtKB-UniRule"/>
</dbReference>
<comment type="similarity">
    <text evidence="3 10">Belongs to the BPG-independent phosphoglycerate mutase family.</text>
</comment>
<dbReference type="InterPro" id="IPR011258">
    <property type="entry name" value="BPG-indep_PGM_N"/>
</dbReference>
<dbReference type="Gene3D" id="3.40.720.10">
    <property type="entry name" value="Alkaline Phosphatase, subunit A"/>
    <property type="match status" value="1"/>
</dbReference>
<evidence type="ECO:0000256" key="4">
    <source>
        <dbReference type="ARBA" id="ARBA00012026"/>
    </source>
</evidence>
<evidence type="ECO:0000256" key="6">
    <source>
        <dbReference type="ARBA" id="ARBA00023152"/>
    </source>
</evidence>
<dbReference type="GO" id="GO:0006096">
    <property type="term" value="P:glycolytic process"/>
    <property type="evidence" value="ECO:0007669"/>
    <property type="project" value="UniProtKB-UniRule"/>
</dbReference>
<feature type="binding site" evidence="10 13">
    <location>
        <position position="443"/>
    </location>
    <ligand>
        <name>Mn(2+)</name>
        <dbReference type="ChEBI" id="CHEBI:29035"/>
        <label>2</label>
    </ligand>
</feature>
<evidence type="ECO:0000256" key="12">
    <source>
        <dbReference type="PIRSR" id="PIRSR001492-2"/>
    </source>
</evidence>
<dbReference type="InterPro" id="IPR006124">
    <property type="entry name" value="Metalloenzyme"/>
</dbReference>
<dbReference type="GO" id="GO:0004619">
    <property type="term" value="F:phosphoglycerate mutase activity"/>
    <property type="evidence" value="ECO:0007669"/>
    <property type="project" value="UniProtKB-UniRule"/>
</dbReference>
<dbReference type="PANTHER" id="PTHR31637:SF0">
    <property type="entry name" value="2,3-BISPHOSPHOGLYCERATE-INDEPENDENT PHOSPHOGLYCERATE MUTASE"/>
    <property type="match status" value="1"/>
</dbReference>
<evidence type="ECO:0000256" key="11">
    <source>
        <dbReference type="PIRSR" id="PIRSR001492-1"/>
    </source>
</evidence>
<feature type="domain" description="Metalloenzyme" evidence="14">
    <location>
        <begin position="3"/>
        <end position="497"/>
    </location>
</feature>
<feature type="binding site" evidence="10 13">
    <location>
        <position position="401"/>
    </location>
    <ligand>
        <name>Mn(2+)</name>
        <dbReference type="ChEBI" id="CHEBI:29035"/>
        <label>1</label>
    </ligand>
</feature>
<feature type="binding site" evidence="10 12">
    <location>
        <begin position="152"/>
        <end position="153"/>
    </location>
    <ligand>
        <name>substrate</name>
    </ligand>
</feature>
<comment type="catalytic activity">
    <reaction evidence="1 10">
        <text>(2R)-2-phosphoglycerate = (2R)-3-phosphoglycerate</text>
        <dbReference type="Rhea" id="RHEA:15901"/>
        <dbReference type="ChEBI" id="CHEBI:58272"/>
        <dbReference type="ChEBI" id="CHEBI:58289"/>
        <dbReference type="EC" id="5.4.2.12"/>
    </reaction>
</comment>
<feature type="binding site" evidence="10 12">
    <location>
        <position position="190"/>
    </location>
    <ligand>
        <name>substrate</name>
    </ligand>
</feature>
<comment type="subunit">
    <text evidence="10">Monomer.</text>
</comment>
<evidence type="ECO:0000313" key="17">
    <source>
        <dbReference type="Proteomes" id="UP000184082"/>
    </source>
</evidence>
<dbReference type="NCBIfam" id="TIGR01307">
    <property type="entry name" value="pgm_bpd_ind"/>
    <property type="match status" value="1"/>
</dbReference>
<organism evidence="16 17">
    <name type="scientific">Caminicella sporogenes DSM 14501</name>
    <dbReference type="NCBI Taxonomy" id="1121266"/>
    <lineage>
        <taxon>Bacteria</taxon>
        <taxon>Bacillati</taxon>
        <taxon>Bacillota</taxon>
        <taxon>Clostridia</taxon>
        <taxon>Peptostreptococcales</taxon>
        <taxon>Caminicellaceae</taxon>
        <taxon>Caminicella</taxon>
    </lineage>
</organism>
<feature type="binding site" evidence="10 12">
    <location>
        <begin position="259"/>
        <end position="262"/>
    </location>
    <ligand>
        <name>substrate</name>
    </ligand>
</feature>
<evidence type="ECO:0000256" key="13">
    <source>
        <dbReference type="PIRSR" id="PIRSR001492-3"/>
    </source>
</evidence>
<comment type="pathway">
    <text evidence="2 10">Carbohydrate degradation; glycolysis; pyruvate from D-glyceraldehyde 3-phosphate: step 3/5.</text>
</comment>
<dbReference type="STRING" id="1121266.SAMN02745883_01140"/>
<dbReference type="InterPro" id="IPR017850">
    <property type="entry name" value="Alkaline_phosphatase_core_sf"/>
</dbReference>
<dbReference type="GO" id="GO:0006007">
    <property type="term" value="P:glucose catabolic process"/>
    <property type="evidence" value="ECO:0007669"/>
    <property type="project" value="InterPro"/>
</dbReference>
<dbReference type="GO" id="GO:0043937">
    <property type="term" value="P:regulation of sporulation"/>
    <property type="evidence" value="ECO:0007669"/>
    <property type="project" value="UniProtKB-ARBA"/>
</dbReference>
<evidence type="ECO:0000259" key="15">
    <source>
        <dbReference type="Pfam" id="PF06415"/>
    </source>
</evidence>
<comment type="cofactor">
    <cofactor evidence="10">
        <name>Mn(2+)</name>
        <dbReference type="ChEBI" id="CHEBI:29035"/>
    </cofactor>
    <text evidence="10">Binds 2 manganese ions per subunit.</text>
</comment>
<protein>
    <recommendedName>
        <fullName evidence="9 10">2,3-bisphosphoglycerate-independent phosphoglycerate mutase</fullName>
        <shortName evidence="10">BPG-independent PGAM</shortName>
        <shortName evidence="10">Phosphoglyceromutase</shortName>
        <shortName evidence="10">iPGM</shortName>
        <ecNumber evidence="4 10">5.4.2.12</ecNumber>
    </recommendedName>
</protein>
<dbReference type="HAMAP" id="MF_01038">
    <property type="entry name" value="GpmI"/>
    <property type="match status" value="1"/>
</dbReference>
<feature type="binding site" evidence="10 13">
    <location>
        <position position="460"/>
    </location>
    <ligand>
        <name>Mn(2+)</name>
        <dbReference type="ChEBI" id="CHEBI:29035"/>
        <label>1</label>
    </ligand>
</feature>
<dbReference type="EC" id="5.4.2.12" evidence="4 10"/>
<evidence type="ECO:0000256" key="7">
    <source>
        <dbReference type="ARBA" id="ARBA00023211"/>
    </source>
</evidence>
<keyword evidence="7 10" id="KW-0464">Manganese</keyword>
<evidence type="ECO:0000256" key="8">
    <source>
        <dbReference type="ARBA" id="ARBA00023235"/>
    </source>
</evidence>
<evidence type="ECO:0000256" key="3">
    <source>
        <dbReference type="ARBA" id="ARBA00008819"/>
    </source>
</evidence>
<dbReference type="PANTHER" id="PTHR31637">
    <property type="entry name" value="2,3-BISPHOSPHOGLYCERATE-INDEPENDENT PHOSPHOGLYCERATE MUTASE"/>
    <property type="match status" value="1"/>
</dbReference>
<keyword evidence="8 10" id="KW-0413">Isomerase</keyword>
<feature type="binding site" evidence="10 12">
    <location>
        <position position="184"/>
    </location>
    <ligand>
        <name>substrate</name>
    </ligand>
</feature>
<dbReference type="SUPFAM" id="SSF53649">
    <property type="entry name" value="Alkaline phosphatase-like"/>
    <property type="match status" value="1"/>
</dbReference>
<feature type="binding site" evidence="10 12">
    <location>
        <position position="334"/>
    </location>
    <ligand>
        <name>substrate</name>
    </ligand>
</feature>
<dbReference type="EMBL" id="FRAJ01000008">
    <property type="protein sequence ID" value="SHK05516.1"/>
    <property type="molecule type" value="Genomic_DNA"/>
</dbReference>
<evidence type="ECO:0000256" key="1">
    <source>
        <dbReference type="ARBA" id="ARBA00000370"/>
    </source>
</evidence>
<feature type="binding site" evidence="10 13">
    <location>
        <position position="11"/>
    </location>
    <ligand>
        <name>Mn(2+)</name>
        <dbReference type="ChEBI" id="CHEBI:29035"/>
        <label>2</label>
    </ligand>
</feature>
<keyword evidence="6 10" id="KW-0324">Glycolysis</keyword>
<feature type="binding site" evidence="10 13">
    <location>
        <position position="442"/>
    </location>
    <ligand>
        <name>Mn(2+)</name>
        <dbReference type="ChEBI" id="CHEBI:29035"/>
        <label>2</label>
    </ligand>
</feature>
<dbReference type="GO" id="GO:0005829">
    <property type="term" value="C:cytosol"/>
    <property type="evidence" value="ECO:0007669"/>
    <property type="project" value="TreeGrafter"/>
</dbReference>
<sequence>MKKPTVLMILDGFGLNEKSYGNAIKQANTPNLDRYFEKYPNNIIHASGMNVGLPEGQMGNSEVGHLNIGAGRIVYQDFTRISKSIKDGDFFKNEVLLEALENVKKHDSTLHLWGLLSDGGVHSHNTHLYALLQLAKDNGIEKVYVHGFLDGRDVPPSSAVKYIEELEAKMKEIGIGKIATVSGRYYAMDRDKRWERTKLAYDALVLGQGEKANSAIEAVKNSYAQNVVDEFVKPTVIMENNCPIATVLPNDSVIMFNFRPDRARQITRAFVDPEFDGFDRSKGFFPIHYVCMTQYDASMPNVFIAYPPQKLKNTFGEYIANKGLKQLRIAETEKYAHVTFFFNGGVEEPNKNETRILIPSPKVATYDMKPEMSAYEVTERLIEEINKDIYDVIIVNYANPDMVGHTGNLEAAIKAIEVVDECVGKVVDTVLEKDGQILITADHGNSDEMLDEEGNVITAHSTNPVPIILINAAENFSLAEGKLCDIAPTLLHLMGIPKPEEMTGKSLLLEPAYATEEVTA</sequence>
<evidence type="ECO:0000256" key="10">
    <source>
        <dbReference type="HAMAP-Rule" id="MF_01038"/>
    </source>
</evidence>
<dbReference type="CDD" id="cd16010">
    <property type="entry name" value="iPGM"/>
    <property type="match status" value="1"/>
</dbReference>
<dbReference type="PIRSF" id="PIRSF001492">
    <property type="entry name" value="IPGAM"/>
    <property type="match status" value="1"/>
</dbReference>
<feature type="binding site" evidence="10 13">
    <location>
        <position position="61"/>
    </location>
    <ligand>
        <name>Mn(2+)</name>
        <dbReference type="ChEBI" id="CHEBI:29035"/>
        <label>2</label>
    </ligand>
</feature>
<evidence type="ECO:0000256" key="5">
    <source>
        <dbReference type="ARBA" id="ARBA00022723"/>
    </source>
</evidence>
<evidence type="ECO:0000313" key="16">
    <source>
        <dbReference type="EMBL" id="SHK05516.1"/>
    </source>
</evidence>
<feature type="binding site" evidence="10 12">
    <location>
        <position position="122"/>
    </location>
    <ligand>
        <name>substrate</name>
    </ligand>
</feature>
<dbReference type="InterPro" id="IPR005995">
    <property type="entry name" value="Pgm_bpd_ind"/>
</dbReference>
<dbReference type="Gene3D" id="3.40.1450.10">
    <property type="entry name" value="BPG-independent phosphoglycerate mutase, domain B"/>
    <property type="match status" value="1"/>
</dbReference>
<dbReference type="FunFam" id="3.40.720.10:FF:000001">
    <property type="entry name" value="2,3-bisphosphoglycerate-independent phosphoglycerate mutase"/>
    <property type="match status" value="1"/>
</dbReference>
<reference evidence="16 17" key="1">
    <citation type="submission" date="2016-11" db="EMBL/GenBank/DDBJ databases">
        <authorList>
            <person name="Jaros S."/>
            <person name="Januszkiewicz K."/>
            <person name="Wedrychowicz H."/>
        </authorList>
    </citation>
    <scope>NUCLEOTIDE SEQUENCE [LARGE SCALE GENOMIC DNA]</scope>
    <source>
        <strain evidence="16 17">DSM 14501</strain>
    </source>
</reference>
<evidence type="ECO:0000256" key="9">
    <source>
        <dbReference type="ARBA" id="ARBA00071648"/>
    </source>
</evidence>
<dbReference type="Proteomes" id="UP000184082">
    <property type="component" value="Unassembled WGS sequence"/>
</dbReference>
<feature type="binding site" evidence="10 13">
    <location>
        <position position="405"/>
    </location>
    <ligand>
        <name>Mn(2+)</name>
        <dbReference type="ChEBI" id="CHEBI:29035"/>
        <label>1</label>
    </ligand>
</feature>
<gene>
    <name evidence="10" type="primary">gpmI</name>
    <name evidence="16" type="ORF">SAMN02745883_01140</name>
</gene>
<dbReference type="RefSeq" id="WP_072966492.1">
    <property type="nucleotide sequence ID" value="NZ_FRAJ01000008.1"/>
</dbReference>
<name>A0A1M6PC50_9FIRM</name>
<dbReference type="FunFam" id="3.40.1450.10:FF:000001">
    <property type="entry name" value="2,3-bisphosphoglycerate-independent phosphoglycerate mutase"/>
    <property type="match status" value="1"/>
</dbReference>
<feature type="domain" description="BPG-independent PGAM N-terminal" evidence="15">
    <location>
        <begin position="81"/>
        <end position="296"/>
    </location>
</feature>
<dbReference type="UniPathway" id="UPA00109">
    <property type="reaction ID" value="UER00186"/>
</dbReference>
<feature type="active site" description="Phosphoserine intermediate" evidence="10 11">
    <location>
        <position position="61"/>
    </location>
</feature>
<accession>A0A1M6PC50</accession>
<dbReference type="InterPro" id="IPR036646">
    <property type="entry name" value="PGAM_B_sf"/>
</dbReference>
<comment type="function">
    <text evidence="10">Catalyzes the interconversion of 2-phosphoglycerate and 3-phosphoglycerate.</text>
</comment>
<keyword evidence="17" id="KW-1185">Reference proteome</keyword>
<keyword evidence="5 10" id="KW-0479">Metal-binding</keyword>
<dbReference type="Pfam" id="PF01676">
    <property type="entry name" value="Metalloenzyme"/>
    <property type="match status" value="1"/>
</dbReference>
<dbReference type="SUPFAM" id="SSF64158">
    <property type="entry name" value="2,3-Bisphosphoglycerate-independent phosphoglycerate mutase, substrate-binding domain"/>
    <property type="match status" value="1"/>
</dbReference>
<evidence type="ECO:0000256" key="2">
    <source>
        <dbReference type="ARBA" id="ARBA00004798"/>
    </source>
</evidence>